<dbReference type="EMBL" id="SRLO01000018">
    <property type="protein sequence ID" value="TNN86026.1"/>
    <property type="molecule type" value="Genomic_DNA"/>
</dbReference>
<evidence type="ECO:0000313" key="1">
    <source>
        <dbReference type="EMBL" id="TNN86026.1"/>
    </source>
</evidence>
<evidence type="ECO:0000313" key="2">
    <source>
        <dbReference type="Proteomes" id="UP000314294"/>
    </source>
</evidence>
<reference evidence="1 2" key="1">
    <citation type="submission" date="2019-03" db="EMBL/GenBank/DDBJ databases">
        <title>First draft genome of Liparis tanakae, snailfish: a comprehensive survey of snailfish specific genes.</title>
        <authorList>
            <person name="Kim W."/>
            <person name="Song I."/>
            <person name="Jeong J.-H."/>
            <person name="Kim D."/>
            <person name="Kim S."/>
            <person name="Ryu S."/>
            <person name="Song J.Y."/>
            <person name="Lee S.K."/>
        </authorList>
    </citation>
    <scope>NUCLEOTIDE SEQUENCE [LARGE SCALE GENOMIC DNA]</scope>
    <source>
        <tissue evidence="1">Muscle</tissue>
    </source>
</reference>
<comment type="caution">
    <text evidence="1">The sequence shown here is derived from an EMBL/GenBank/DDBJ whole genome shotgun (WGS) entry which is preliminary data.</text>
</comment>
<name>A0A4Z2J759_9TELE</name>
<proteinExistence type="predicted"/>
<protein>
    <submittedName>
        <fullName evidence="1">Uncharacterized protein</fullName>
    </submittedName>
</protein>
<organism evidence="1 2">
    <name type="scientific">Liparis tanakae</name>
    <name type="common">Tanaka's snailfish</name>
    <dbReference type="NCBI Taxonomy" id="230148"/>
    <lineage>
        <taxon>Eukaryota</taxon>
        <taxon>Metazoa</taxon>
        <taxon>Chordata</taxon>
        <taxon>Craniata</taxon>
        <taxon>Vertebrata</taxon>
        <taxon>Euteleostomi</taxon>
        <taxon>Actinopterygii</taxon>
        <taxon>Neopterygii</taxon>
        <taxon>Teleostei</taxon>
        <taxon>Neoteleostei</taxon>
        <taxon>Acanthomorphata</taxon>
        <taxon>Eupercaria</taxon>
        <taxon>Perciformes</taxon>
        <taxon>Cottioidei</taxon>
        <taxon>Cottales</taxon>
        <taxon>Liparidae</taxon>
        <taxon>Liparis</taxon>
    </lineage>
</organism>
<gene>
    <name evidence="1" type="ORF">EYF80_003870</name>
</gene>
<dbReference type="Proteomes" id="UP000314294">
    <property type="component" value="Unassembled WGS sequence"/>
</dbReference>
<sequence>MEQASDLQVASGQVLLHVLLEGLLKELLPFFQLDLGARGPSLLRPRGSLRVLRVQLHWGTEKGLDPYIRLQAGGLQDGGRGNRQKALEMLEEPEQHAPKH</sequence>
<dbReference type="AlphaFoldDB" id="A0A4Z2J759"/>
<keyword evidence="2" id="KW-1185">Reference proteome</keyword>
<accession>A0A4Z2J759</accession>